<dbReference type="InterPro" id="IPR025645">
    <property type="entry name" value="DUF4349"/>
</dbReference>
<keyword evidence="4" id="KW-1185">Reference proteome</keyword>
<gene>
    <name evidence="3" type="ORF">SAMN04488587_0994</name>
</gene>
<evidence type="ECO:0000313" key="3">
    <source>
        <dbReference type="EMBL" id="SES78805.1"/>
    </source>
</evidence>
<dbReference type="EMBL" id="FOHQ01000002">
    <property type="protein sequence ID" value="SES78805.1"/>
    <property type="molecule type" value="Genomic_DNA"/>
</dbReference>
<protein>
    <recommendedName>
        <fullName evidence="2">DUF4349 domain-containing protein</fullName>
    </recommendedName>
</protein>
<feature type="transmembrane region" description="Helical" evidence="1">
    <location>
        <begin position="262"/>
        <end position="286"/>
    </location>
</feature>
<dbReference type="RefSeq" id="WP_091689521.1">
    <property type="nucleotide sequence ID" value="NZ_CAAGSJ010000001.1"/>
</dbReference>
<evidence type="ECO:0000259" key="2">
    <source>
        <dbReference type="Pfam" id="PF14257"/>
    </source>
</evidence>
<dbReference type="Pfam" id="PF14257">
    <property type="entry name" value="DUF4349"/>
    <property type="match status" value="1"/>
</dbReference>
<feature type="domain" description="DUF4349" evidence="2">
    <location>
        <begin position="76"/>
        <end position="282"/>
    </location>
</feature>
<evidence type="ECO:0000256" key="1">
    <source>
        <dbReference type="SAM" id="Phobius"/>
    </source>
</evidence>
<sequence>MKRTYPLLFIFLLTCVIAAGCLSTDSNTQSYAPQEESFSFGSKMAEMAADEAWDVSDDMLFDVADSGEATGSSITRKVITTSDVSLEVKNASEAVDSIGAIASEYDGYVSSSSVYDTYYGDSESMSGYISIRVPAVEHDAVLDRVEALGKVTSKSTSGVDVTEEYIDVEARLSNLEKQELRLQEILDMATTVEDVLEVEKELGRVRGEIESLTGRLNYLKDRVEFSTITVSVTEPRNITHSWGLRDALSDSVRGFIASVNGIIVFIGIALPIVIFLTIVGSVVIFAKRRVWR</sequence>
<dbReference type="Proteomes" id="UP000243338">
    <property type="component" value="Unassembled WGS sequence"/>
</dbReference>
<dbReference type="PROSITE" id="PS51257">
    <property type="entry name" value="PROKAR_LIPOPROTEIN"/>
    <property type="match status" value="1"/>
</dbReference>
<keyword evidence="1" id="KW-0472">Membrane</keyword>
<reference evidence="4" key="1">
    <citation type="submission" date="2016-10" db="EMBL/GenBank/DDBJ databases">
        <authorList>
            <person name="Varghese N."/>
            <person name="Submissions S."/>
        </authorList>
    </citation>
    <scope>NUCLEOTIDE SEQUENCE [LARGE SCALE GENOMIC DNA]</scope>
    <source>
        <strain evidence="4">SLH 33</strain>
    </source>
</reference>
<keyword evidence="1" id="KW-0812">Transmembrane</keyword>
<proteinExistence type="predicted"/>
<accession>A0A1H9ZB90</accession>
<organism evidence="3 4">
    <name type="scientific">Methanococcoides vulcani</name>
    <dbReference type="NCBI Taxonomy" id="1353158"/>
    <lineage>
        <taxon>Archaea</taxon>
        <taxon>Methanobacteriati</taxon>
        <taxon>Methanobacteriota</taxon>
        <taxon>Stenosarchaea group</taxon>
        <taxon>Methanomicrobia</taxon>
        <taxon>Methanosarcinales</taxon>
        <taxon>Methanosarcinaceae</taxon>
        <taxon>Methanococcoides</taxon>
    </lineage>
</organism>
<evidence type="ECO:0000313" key="4">
    <source>
        <dbReference type="Proteomes" id="UP000243338"/>
    </source>
</evidence>
<dbReference type="AlphaFoldDB" id="A0A1H9ZB90"/>
<dbReference type="OrthoDB" id="242217at2157"/>
<keyword evidence="1" id="KW-1133">Transmembrane helix</keyword>
<name>A0A1H9ZB90_9EURY</name>
<dbReference type="STRING" id="1353158.SAMN04488587_0994"/>